<keyword evidence="2" id="KW-0488">Methylation</keyword>
<evidence type="ECO:0000259" key="9">
    <source>
        <dbReference type="PROSITE" id="PS50885"/>
    </source>
</evidence>
<evidence type="ECO:0000256" key="4">
    <source>
        <dbReference type="ARBA" id="ARBA00023224"/>
    </source>
</evidence>
<dbReference type="InterPro" id="IPR003660">
    <property type="entry name" value="HAMP_dom"/>
</dbReference>
<proteinExistence type="inferred from homology"/>
<dbReference type="InterPro" id="IPR004090">
    <property type="entry name" value="Chemotax_Me-accpt_rcpt"/>
</dbReference>
<dbReference type="Pfam" id="PF00015">
    <property type="entry name" value="MCPsignal"/>
    <property type="match status" value="1"/>
</dbReference>
<dbReference type="PANTHER" id="PTHR43531:SF14">
    <property type="entry name" value="METHYL-ACCEPTING CHEMOTAXIS PROTEIN I-RELATED"/>
    <property type="match status" value="1"/>
</dbReference>
<evidence type="ECO:0000313" key="10">
    <source>
        <dbReference type="EMBL" id="CCO94668.1"/>
    </source>
</evidence>
<dbReference type="PANTHER" id="PTHR43531">
    <property type="entry name" value="PROTEIN ICFG"/>
    <property type="match status" value="1"/>
</dbReference>
<gene>
    <name evidence="10" type="primary">tsr3</name>
    <name evidence="10" type="ORF">BN437_2758</name>
</gene>
<dbReference type="InterPro" id="IPR004089">
    <property type="entry name" value="MCPsignal_dom"/>
</dbReference>
<dbReference type="GO" id="GO:0005886">
    <property type="term" value="C:plasma membrane"/>
    <property type="evidence" value="ECO:0007669"/>
    <property type="project" value="TreeGrafter"/>
</dbReference>
<keyword evidence="7" id="KW-0812">Transmembrane</keyword>
<dbReference type="CDD" id="cd11386">
    <property type="entry name" value="MCP_signal"/>
    <property type="match status" value="1"/>
</dbReference>
<evidence type="ECO:0000256" key="1">
    <source>
        <dbReference type="ARBA" id="ARBA00004370"/>
    </source>
</evidence>
<comment type="similarity">
    <text evidence="5">Belongs to the methyl-accepting chemotaxis (MCP) protein family.</text>
</comment>
<dbReference type="PROSITE" id="PS50111">
    <property type="entry name" value="CHEMOTAXIS_TRANSDUC_2"/>
    <property type="match status" value="1"/>
</dbReference>
<evidence type="ECO:0000313" key="11">
    <source>
        <dbReference type="Proteomes" id="UP000013111"/>
    </source>
</evidence>
<feature type="transmembrane region" description="Helical" evidence="7">
    <location>
        <begin position="12"/>
        <end position="34"/>
    </location>
</feature>
<keyword evidence="4 6" id="KW-0807">Transducer</keyword>
<dbReference type="Proteomes" id="UP000013111">
    <property type="component" value="Unassembled WGS sequence"/>
</dbReference>
<dbReference type="PROSITE" id="PS50885">
    <property type="entry name" value="HAMP"/>
    <property type="match status" value="1"/>
</dbReference>
<evidence type="ECO:0000256" key="6">
    <source>
        <dbReference type="PROSITE-ProRule" id="PRU00284"/>
    </source>
</evidence>
<dbReference type="SUPFAM" id="SSF58104">
    <property type="entry name" value="Methyl-accepting chemotaxis protein (MCP) signaling domain"/>
    <property type="match status" value="1"/>
</dbReference>
<reference evidence="10 11" key="2">
    <citation type="submission" date="2013-04" db="EMBL/GenBank/DDBJ databases">
        <title>Comparative genomics of 12 strains of Erwinia amylovora identifies a pan-genome with a large conserved core and provides insights into host specificity.</title>
        <authorList>
            <person name="Mann R.A."/>
            <person name="Smits T.H.M."/>
            <person name="Buehlmann A."/>
            <person name="Blom J."/>
            <person name="Goesmann A."/>
            <person name="Frey J.E."/>
            <person name="Plummer K.M."/>
            <person name="Beer S.V."/>
            <person name="Luck J."/>
            <person name="Duffy B."/>
            <person name="Rodoni B."/>
        </authorList>
    </citation>
    <scope>NUCLEOTIDE SEQUENCE [LARGE SCALE GENOMIC DNA]</scope>
    <source>
        <strain evidence="11">CFBP 1232</strain>
    </source>
</reference>
<comment type="subcellular location">
    <subcellularLocation>
        <location evidence="1">Membrane</location>
    </subcellularLocation>
</comment>
<organism evidence="10 11">
    <name type="scientific">Erwinia amylovora NBRC 12687 = CFBP 1232</name>
    <dbReference type="NCBI Taxonomy" id="1219359"/>
    <lineage>
        <taxon>Bacteria</taxon>
        <taxon>Pseudomonadati</taxon>
        <taxon>Pseudomonadota</taxon>
        <taxon>Gammaproteobacteria</taxon>
        <taxon>Enterobacterales</taxon>
        <taxon>Erwiniaceae</taxon>
        <taxon>Erwinia</taxon>
    </lineage>
</organism>
<feature type="domain" description="Methyl-accepting transducer" evidence="8">
    <location>
        <begin position="270"/>
        <end position="499"/>
    </location>
</feature>
<sequence>MEIMLKNLKINTTISMIIGLFAITLLLTTSFFAMNGYVTKKHLNYIVVAASSDRHVRDAAYNITASIAHINSQMLQTASGKTISQDMVHATDEILGKARQSMDDFMTSSFNSEEERKVATEILTTFNRLYAVVVNKKQFITTPARYTGSLESEVEIRNLLRAKLRDYTEASNHVSDAYINEAESDNKQMIAISIIVVICALMMWLFVRYWLKRTLVQRLDLTVSSLQTIAEGDLSKKVLAGNHNEIGMMLRALEQMRNALTGTIVGIRKGVLGIHKNAREIATGNNELSSRTEQQASALQETAASMEQIKTTVRQNADNAHTARQLAESASGNARSGGDAMHNLEDIMQKISTSSRQIADINGVIDSIANQTNILALNAAVEAARAGEQGRGFAVVAEEVRNLAKRSAEAAKEINHLINTCVSTVDAGSRQVVQASSVMQEIVSSVTQVTEIMGEITSASDEQSAGINQISQAVNEMDLVTQQNAAMVEEAAMAAGELEMQSDALENLVAQFVLNENRESKPVELTRTGQVKDYKTAAMHADNDQWETF</sequence>
<protein>
    <submittedName>
        <fullName evidence="10">Methyl-accepting chemotaxis protein</fullName>
    </submittedName>
</protein>
<dbReference type="GO" id="GO:0007165">
    <property type="term" value="P:signal transduction"/>
    <property type="evidence" value="ECO:0007669"/>
    <property type="project" value="UniProtKB-KW"/>
</dbReference>
<dbReference type="PRINTS" id="PR00260">
    <property type="entry name" value="CHEMTRNSDUCR"/>
</dbReference>
<accession>A0A831A3A3</accession>
<keyword evidence="7" id="KW-1133">Transmembrane helix</keyword>
<dbReference type="SMART" id="SM00283">
    <property type="entry name" value="MA"/>
    <property type="match status" value="1"/>
</dbReference>
<dbReference type="SMART" id="SM00304">
    <property type="entry name" value="HAMP"/>
    <property type="match status" value="1"/>
</dbReference>
<feature type="domain" description="HAMP" evidence="9">
    <location>
        <begin position="213"/>
        <end position="265"/>
    </location>
</feature>
<dbReference type="GO" id="GO:0006935">
    <property type="term" value="P:chemotaxis"/>
    <property type="evidence" value="ECO:0007669"/>
    <property type="project" value="UniProtKB-KW"/>
</dbReference>
<feature type="transmembrane region" description="Helical" evidence="7">
    <location>
        <begin position="189"/>
        <end position="211"/>
    </location>
</feature>
<reference evidence="10 11" key="1">
    <citation type="submission" date="2012-11" db="EMBL/GenBank/DDBJ databases">
        <authorList>
            <person name="Linke B."/>
        </authorList>
    </citation>
    <scope>NUCLEOTIDE SEQUENCE [LARGE SCALE GENOMIC DNA]</scope>
    <source>
        <strain evidence="11">CFBP 1232</strain>
    </source>
</reference>
<evidence type="ECO:0000256" key="3">
    <source>
        <dbReference type="ARBA" id="ARBA00022500"/>
    </source>
</evidence>
<dbReference type="Gene3D" id="1.10.287.950">
    <property type="entry name" value="Methyl-accepting chemotaxis protein"/>
    <property type="match status" value="1"/>
</dbReference>
<dbReference type="FunFam" id="1.10.287.950:FF:000001">
    <property type="entry name" value="Methyl-accepting chemotaxis sensory transducer"/>
    <property type="match status" value="1"/>
</dbReference>
<dbReference type="EMBL" id="CAPB01000033">
    <property type="protein sequence ID" value="CCO94668.1"/>
    <property type="molecule type" value="Genomic_DNA"/>
</dbReference>
<comment type="caution">
    <text evidence="10">The sequence shown here is derived from an EMBL/GenBank/DDBJ whole genome shotgun (WGS) entry which is preliminary data.</text>
</comment>
<dbReference type="GO" id="GO:0004888">
    <property type="term" value="F:transmembrane signaling receptor activity"/>
    <property type="evidence" value="ECO:0007669"/>
    <property type="project" value="InterPro"/>
</dbReference>
<name>A0A831A3A3_ERWAM</name>
<dbReference type="Pfam" id="PF00672">
    <property type="entry name" value="HAMP"/>
    <property type="match status" value="1"/>
</dbReference>
<dbReference type="InterPro" id="IPR051310">
    <property type="entry name" value="MCP_chemotaxis"/>
</dbReference>
<dbReference type="AlphaFoldDB" id="A0A831A3A3"/>
<evidence type="ECO:0000259" key="8">
    <source>
        <dbReference type="PROSITE" id="PS50111"/>
    </source>
</evidence>
<dbReference type="CDD" id="cd06225">
    <property type="entry name" value="HAMP"/>
    <property type="match status" value="1"/>
</dbReference>
<evidence type="ECO:0000256" key="7">
    <source>
        <dbReference type="SAM" id="Phobius"/>
    </source>
</evidence>
<keyword evidence="3" id="KW-0145">Chemotaxis</keyword>
<evidence type="ECO:0000256" key="2">
    <source>
        <dbReference type="ARBA" id="ARBA00022481"/>
    </source>
</evidence>
<evidence type="ECO:0000256" key="5">
    <source>
        <dbReference type="ARBA" id="ARBA00029447"/>
    </source>
</evidence>
<keyword evidence="7" id="KW-0472">Membrane</keyword>